<dbReference type="PROSITE" id="PS51819">
    <property type="entry name" value="VOC"/>
    <property type="match status" value="1"/>
</dbReference>
<reference evidence="2 3" key="1">
    <citation type="submission" date="2016-10" db="EMBL/GenBank/DDBJ databases">
        <authorList>
            <person name="de Groot N.N."/>
        </authorList>
    </citation>
    <scope>NUCLEOTIDE SEQUENCE [LARGE SCALE GENOMIC DNA]</scope>
    <source>
        <strain evidence="2 3">DSM 21800</strain>
    </source>
</reference>
<evidence type="ECO:0000259" key="1">
    <source>
        <dbReference type="PROSITE" id="PS51819"/>
    </source>
</evidence>
<dbReference type="Proteomes" id="UP000199103">
    <property type="component" value="Chromosome I"/>
</dbReference>
<dbReference type="PANTHER" id="PTHR35908">
    <property type="entry name" value="HYPOTHETICAL FUSION PROTEIN"/>
    <property type="match status" value="1"/>
</dbReference>
<keyword evidence="3" id="KW-1185">Reference proteome</keyword>
<name>A0A1H1Y601_9ACTN</name>
<accession>A0A1H1Y601</accession>
<dbReference type="InterPro" id="IPR037523">
    <property type="entry name" value="VOC_core"/>
</dbReference>
<protein>
    <submittedName>
        <fullName evidence="2">Catechol 2,3-dioxygenase</fullName>
    </submittedName>
</protein>
<dbReference type="EMBL" id="LT629772">
    <property type="protein sequence ID" value="SDT16805.1"/>
    <property type="molecule type" value="Genomic_DNA"/>
</dbReference>
<dbReference type="Pfam" id="PF18029">
    <property type="entry name" value="Glyoxalase_6"/>
    <property type="match status" value="1"/>
</dbReference>
<dbReference type="RefSeq" id="WP_091527526.1">
    <property type="nucleotide sequence ID" value="NZ_LT629772.1"/>
</dbReference>
<dbReference type="Gene3D" id="3.10.180.10">
    <property type="entry name" value="2,3-Dihydroxybiphenyl 1,2-Dioxygenase, domain 1"/>
    <property type="match status" value="1"/>
</dbReference>
<organism evidence="2 3">
    <name type="scientific">Microlunatus soli</name>
    <dbReference type="NCBI Taxonomy" id="630515"/>
    <lineage>
        <taxon>Bacteria</taxon>
        <taxon>Bacillati</taxon>
        <taxon>Actinomycetota</taxon>
        <taxon>Actinomycetes</taxon>
        <taxon>Propionibacteriales</taxon>
        <taxon>Propionibacteriaceae</taxon>
        <taxon>Microlunatus</taxon>
    </lineage>
</organism>
<dbReference type="CDD" id="cd06587">
    <property type="entry name" value="VOC"/>
    <property type="match status" value="1"/>
</dbReference>
<dbReference type="AlphaFoldDB" id="A0A1H1Y601"/>
<keyword evidence="2" id="KW-0223">Dioxygenase</keyword>
<dbReference type="STRING" id="630515.SAMN04489812_4410"/>
<dbReference type="PANTHER" id="PTHR35908:SF1">
    <property type="entry name" value="CONSERVED PROTEIN"/>
    <property type="match status" value="1"/>
</dbReference>
<dbReference type="InterPro" id="IPR029068">
    <property type="entry name" value="Glyas_Bleomycin-R_OHBP_Dase"/>
</dbReference>
<dbReference type="SUPFAM" id="SSF54593">
    <property type="entry name" value="Glyoxalase/Bleomycin resistance protein/Dihydroxybiphenyl dioxygenase"/>
    <property type="match status" value="1"/>
</dbReference>
<gene>
    <name evidence="2" type="ORF">SAMN04489812_4410</name>
</gene>
<evidence type="ECO:0000313" key="3">
    <source>
        <dbReference type="Proteomes" id="UP000199103"/>
    </source>
</evidence>
<evidence type="ECO:0000313" key="2">
    <source>
        <dbReference type="EMBL" id="SDT16805.1"/>
    </source>
</evidence>
<proteinExistence type="predicted"/>
<keyword evidence="2" id="KW-0560">Oxidoreductase</keyword>
<dbReference type="GO" id="GO:0051213">
    <property type="term" value="F:dioxygenase activity"/>
    <property type="evidence" value="ECO:0007669"/>
    <property type="project" value="UniProtKB-KW"/>
</dbReference>
<dbReference type="OrthoDB" id="1645442at2"/>
<sequence>MAGIRGFTGWLGVVLGSPDPPALARFYQSLLGWEIASEEPGWVTMAMRDADGKPTWSNLAFQLEKIYQRPVWPNAEGQQQMQFHLDVGVKDVAAAVEDAQALGAELADFQPQDDVRVMLDPDGHPFCLYLDV</sequence>
<dbReference type="InterPro" id="IPR041581">
    <property type="entry name" value="Glyoxalase_6"/>
</dbReference>
<feature type="domain" description="VOC" evidence="1">
    <location>
        <begin position="9"/>
        <end position="131"/>
    </location>
</feature>